<proteinExistence type="predicted"/>
<geneLocation type="plasmid" evidence="2 3">
    <name>pBpOF4-02</name>
</geneLocation>
<evidence type="ECO:0000313" key="3">
    <source>
        <dbReference type="Proteomes" id="UP000001544"/>
    </source>
</evidence>
<keyword evidence="1" id="KW-1133">Transmembrane helix</keyword>
<dbReference type="AlphaFoldDB" id="D3G1U7"/>
<reference evidence="2 3" key="1">
    <citation type="journal article" date="2011" name="Environ. Microbiol.">
        <title>Genome of alkaliphilic Bacillus pseudofirmus OF4 reveals adaptations that support the ability to grow in an external pH range from 7.5 to 11.4.</title>
        <authorList>
            <person name="Janto B."/>
            <person name="Ahmed A."/>
            <person name="Ito M."/>
            <person name="Liu J."/>
            <person name="Hicks D.B."/>
            <person name="Pagni S."/>
            <person name="Fackelmayer O.J."/>
            <person name="Smith T.A."/>
            <person name="Earl J."/>
            <person name="Elbourne L.D."/>
            <person name="Hassan K."/>
            <person name="Paulsen I.T."/>
            <person name="Kolsto A.B."/>
            <person name="Tourasse N.J."/>
            <person name="Ehrlich G.D."/>
            <person name="Boissy R."/>
            <person name="Ivey D.M."/>
            <person name="Li G."/>
            <person name="Xue Y."/>
            <person name="Ma Y."/>
            <person name="Hu F.Z."/>
            <person name="Krulwich T.A."/>
        </authorList>
    </citation>
    <scope>NUCLEOTIDE SEQUENCE [LARGE SCALE GENOMIC DNA]</scope>
    <source>
        <strain evidence="3">ATCC BAA-2126 / JCM 17055 / OF4</strain>
    </source>
</reference>
<dbReference type="HOGENOM" id="CLU_3229795_0_0_9"/>
<feature type="transmembrane region" description="Helical" evidence="1">
    <location>
        <begin position="6"/>
        <end position="25"/>
    </location>
</feature>
<accession>D3G1U7</accession>
<sequence>MKMNLIFIGLMIVVLTISIIGVYITTSTPSIEDFKEHLVSWYK</sequence>
<keyword evidence="1" id="KW-0472">Membrane</keyword>
<evidence type="ECO:0000313" key="2">
    <source>
        <dbReference type="EMBL" id="ADC52323.1"/>
    </source>
</evidence>
<organism evidence="2 3">
    <name type="scientific">Alkalihalophilus pseudofirmus (strain ATCC BAA-2126 / JCM 17055 / OF4)</name>
    <name type="common">Bacillus pseudofirmus</name>
    <dbReference type="NCBI Taxonomy" id="398511"/>
    <lineage>
        <taxon>Bacteria</taxon>
        <taxon>Bacillati</taxon>
        <taxon>Bacillota</taxon>
        <taxon>Bacilli</taxon>
        <taxon>Bacillales</taxon>
        <taxon>Bacillaceae</taxon>
        <taxon>Alkalihalophilus</taxon>
    </lineage>
</organism>
<evidence type="ECO:0000256" key="1">
    <source>
        <dbReference type="SAM" id="Phobius"/>
    </source>
</evidence>
<dbReference type="KEGG" id="bpf:BpOF4_21639"/>
<dbReference type="EMBL" id="CP001880">
    <property type="protein sequence ID" value="ADC52323.1"/>
    <property type="molecule type" value="Genomic_DNA"/>
</dbReference>
<keyword evidence="2" id="KW-0614">Plasmid</keyword>
<protein>
    <submittedName>
        <fullName evidence="2">Uncharacterized protein</fullName>
    </submittedName>
</protein>
<gene>
    <name evidence="2" type="ordered locus">BpOF4_21639</name>
</gene>
<name>D3G1U7_ALKPO</name>
<keyword evidence="3" id="KW-1185">Reference proteome</keyword>
<dbReference type="Proteomes" id="UP000001544">
    <property type="component" value="Plasmid pBpOF4-02"/>
</dbReference>
<keyword evidence="1" id="KW-0812">Transmembrane</keyword>